<evidence type="ECO:0000256" key="1">
    <source>
        <dbReference type="ARBA" id="ARBA00010429"/>
    </source>
</evidence>
<dbReference type="InterPro" id="IPR006067">
    <property type="entry name" value="NO2/SO3_Rdtase_4Fe4S_dom"/>
</dbReference>
<keyword evidence="7" id="KW-0411">Iron-sulfur</keyword>
<dbReference type="InterPro" id="IPR045854">
    <property type="entry name" value="NO2/SO3_Rdtase_4Fe4S_sf"/>
</dbReference>
<keyword evidence="2" id="KW-0004">4Fe-4S</keyword>
<keyword evidence="4" id="KW-0479">Metal-binding</keyword>
<keyword evidence="5 10" id="KW-0560">Oxidoreductase</keyword>
<dbReference type="InterPro" id="IPR051329">
    <property type="entry name" value="NIR_SIR_4Fe-4S"/>
</dbReference>
<keyword evidence="6" id="KW-0408">Iron</keyword>
<dbReference type="EMBL" id="JBBMFA010000081">
    <property type="protein sequence ID" value="MEQ2520112.1"/>
    <property type="molecule type" value="Genomic_DNA"/>
</dbReference>
<sequence>MKPSLKKQFQEKINQFADQSAAFQAGRLDRKTYKGMSGGMGSYAQRDPHLHMLRLRTVGGCVDLKKLKFIADAVEKYHVRRLKMTTCQTLQLHDLPAEALAPLIQSALEHGIVTLGGGGDHPRSVMASPLSGVERGEAFDVLPCAKAASDYLVSRLPDLHLPRKLKVAFSNSPKNETHVTFRDLGFAAQPDGTFRVFCAGGLGPNPKLGVCVEEHAAPSQVLCYIDAMLRVFTAFGNYENRARARTRYLQDTLGPEALRTEFSRALALSRMHTPVVSLTVPTLQKQPDGEAFGERVIAQKQPGLYAVSYHPAGGHLPPEIPGALCVALAGTSHTQVRIGPDGTLYVINLTGREVPAVLRATEEGAVTAFERSVSCVGASVCQQGVGDSQKLLAAMLEAVQPWHFPDGVLPTVRISGCPSSCGCHQVGSLGFAGSVKMIGQTARPAFTLYAGGRERLGQECFGEKLGVLLEEDIPAFMIRLGQTVQASDMTYDRWAESHREELNALAAAFTRG</sequence>
<dbReference type="PRINTS" id="PR00397">
    <property type="entry name" value="SIROHAEM"/>
</dbReference>
<accession>A0ABV1GEM2</accession>
<dbReference type="Proteomes" id="UP001477672">
    <property type="component" value="Unassembled WGS sequence"/>
</dbReference>
<keyword evidence="11" id="KW-1185">Reference proteome</keyword>
<reference evidence="10 11" key="1">
    <citation type="submission" date="2024-03" db="EMBL/GenBank/DDBJ databases">
        <title>Human intestinal bacterial collection.</title>
        <authorList>
            <person name="Pauvert C."/>
            <person name="Hitch T.C.A."/>
            <person name="Clavel T."/>
        </authorList>
    </citation>
    <scope>NUCLEOTIDE SEQUENCE [LARGE SCALE GENOMIC DNA]</scope>
    <source>
        <strain evidence="10 11">CLA-JM-H11</strain>
    </source>
</reference>
<evidence type="ECO:0000256" key="2">
    <source>
        <dbReference type="ARBA" id="ARBA00022485"/>
    </source>
</evidence>
<dbReference type="Pfam" id="PF01077">
    <property type="entry name" value="NIR_SIR"/>
    <property type="match status" value="1"/>
</dbReference>
<proteinExistence type="inferred from homology"/>
<dbReference type="Gene3D" id="3.90.480.10">
    <property type="entry name" value="Sulfite Reductase Hemoprotein,Domain 2"/>
    <property type="match status" value="1"/>
</dbReference>
<dbReference type="InterPro" id="IPR036136">
    <property type="entry name" value="Nit/Sulf_reduc_fer-like_dom_sf"/>
</dbReference>
<dbReference type="InterPro" id="IPR005117">
    <property type="entry name" value="NiRdtase/SiRdtase_haem-b_fer"/>
</dbReference>
<feature type="domain" description="Nitrite/sulphite reductase 4Fe-4S" evidence="8">
    <location>
        <begin position="119"/>
        <end position="263"/>
    </location>
</feature>
<evidence type="ECO:0000256" key="7">
    <source>
        <dbReference type="ARBA" id="ARBA00023014"/>
    </source>
</evidence>
<evidence type="ECO:0000259" key="9">
    <source>
        <dbReference type="Pfam" id="PF03460"/>
    </source>
</evidence>
<dbReference type="RefSeq" id="WP_349215560.1">
    <property type="nucleotide sequence ID" value="NZ_JBBMFA010000081.1"/>
</dbReference>
<dbReference type="Pfam" id="PF03460">
    <property type="entry name" value="NIR_SIR_ferr"/>
    <property type="match status" value="1"/>
</dbReference>
<dbReference type="SUPFAM" id="SSF56014">
    <property type="entry name" value="Nitrite and sulphite reductase 4Fe-4S domain-like"/>
    <property type="match status" value="2"/>
</dbReference>
<feature type="domain" description="Nitrite/Sulfite reductase ferredoxin-like" evidence="9">
    <location>
        <begin position="43"/>
        <end position="108"/>
    </location>
</feature>
<evidence type="ECO:0000256" key="3">
    <source>
        <dbReference type="ARBA" id="ARBA00022617"/>
    </source>
</evidence>
<dbReference type="EC" id="1.8.7.1" evidence="10"/>
<organism evidence="10 11">
    <name type="scientific">Ruthenibacterium intestinale</name>
    <dbReference type="NCBI Taxonomy" id="3133163"/>
    <lineage>
        <taxon>Bacteria</taxon>
        <taxon>Bacillati</taxon>
        <taxon>Bacillota</taxon>
        <taxon>Clostridia</taxon>
        <taxon>Eubacteriales</taxon>
        <taxon>Oscillospiraceae</taxon>
        <taxon>Ruthenibacterium</taxon>
    </lineage>
</organism>
<dbReference type="GO" id="GO:0050311">
    <property type="term" value="F:sulfite reductase (ferredoxin) activity"/>
    <property type="evidence" value="ECO:0007669"/>
    <property type="project" value="UniProtKB-EC"/>
</dbReference>
<evidence type="ECO:0000256" key="5">
    <source>
        <dbReference type="ARBA" id="ARBA00023002"/>
    </source>
</evidence>
<evidence type="ECO:0000256" key="6">
    <source>
        <dbReference type="ARBA" id="ARBA00023004"/>
    </source>
</evidence>
<evidence type="ECO:0000259" key="8">
    <source>
        <dbReference type="Pfam" id="PF01077"/>
    </source>
</evidence>
<dbReference type="InterPro" id="IPR006066">
    <property type="entry name" value="NO2/SO3_Rdtase_FeS/sirohaem_BS"/>
</dbReference>
<comment type="similarity">
    <text evidence="1">Belongs to the nitrite and sulfite reductase 4Fe-4S domain family.</text>
</comment>
<comment type="caution">
    <text evidence="10">The sequence shown here is derived from an EMBL/GenBank/DDBJ whole genome shotgun (WGS) entry which is preliminary data.</text>
</comment>
<name>A0ABV1GEM2_9FIRM</name>
<gene>
    <name evidence="10" type="ORF">WMO24_06680</name>
</gene>
<evidence type="ECO:0000313" key="11">
    <source>
        <dbReference type="Proteomes" id="UP001477672"/>
    </source>
</evidence>
<dbReference type="PANTHER" id="PTHR32439:SF0">
    <property type="entry name" value="FERREDOXIN--NITRITE REDUCTASE, CHLOROPLASTIC"/>
    <property type="match status" value="1"/>
</dbReference>
<keyword evidence="3" id="KW-0349">Heme</keyword>
<dbReference type="Gene3D" id="3.30.413.10">
    <property type="entry name" value="Sulfite Reductase Hemoprotein, domain 1"/>
    <property type="match status" value="2"/>
</dbReference>
<protein>
    <submittedName>
        <fullName evidence="10">Nitrite/sulfite reductase</fullName>
        <ecNumber evidence="10">1.8.7.1</ecNumber>
    </submittedName>
</protein>
<evidence type="ECO:0000256" key="4">
    <source>
        <dbReference type="ARBA" id="ARBA00022723"/>
    </source>
</evidence>
<evidence type="ECO:0000313" key="10">
    <source>
        <dbReference type="EMBL" id="MEQ2520112.1"/>
    </source>
</evidence>
<dbReference type="PANTHER" id="PTHR32439">
    <property type="entry name" value="FERREDOXIN--NITRITE REDUCTASE, CHLOROPLASTIC"/>
    <property type="match status" value="1"/>
</dbReference>
<dbReference type="SUPFAM" id="SSF55124">
    <property type="entry name" value="Nitrite/Sulfite reductase N-terminal domain-like"/>
    <property type="match status" value="2"/>
</dbReference>